<reference evidence="2 3" key="1">
    <citation type="journal article" date="2019" name="Emerg. Microbes Infect.">
        <title>Comprehensive subspecies identification of 175 nontuberculous mycobacteria species based on 7547 genomic profiles.</title>
        <authorList>
            <person name="Matsumoto Y."/>
            <person name="Kinjo T."/>
            <person name="Motooka D."/>
            <person name="Nabeya D."/>
            <person name="Jung N."/>
            <person name="Uechi K."/>
            <person name="Horii T."/>
            <person name="Iida T."/>
            <person name="Fujita J."/>
            <person name="Nakamura S."/>
        </authorList>
    </citation>
    <scope>NUCLEOTIDE SEQUENCE [LARGE SCALE GENOMIC DNA]</scope>
    <source>
        <strain evidence="2 3">JCM 16017</strain>
    </source>
</reference>
<dbReference type="InterPro" id="IPR049311">
    <property type="entry name" value="GIY_YIG_cat"/>
</dbReference>
<sequence>MDSAQVLAQLSDHRSSWELLDAPAASGVYAFFLCDGVLPGVHCAAGGCLYIGLSSNLAQREFDTHFRAGRSGFSTLRRSLGALLIDDLQLQPEPRSAGNSDTNYRNYRFDAGGEERLSAWMQRHLDIGVYPEADPKPLERELIELAGPPLNLTHWPNPDAPLIRAARKRCVDAARARRRQ</sequence>
<dbReference type="AlphaFoldDB" id="A0A7I9XJT3"/>
<feature type="domain" description="GIY-YIG catalytic" evidence="1">
    <location>
        <begin position="47"/>
        <end position="162"/>
    </location>
</feature>
<accession>A0A7I9XJT3</accession>
<evidence type="ECO:0000313" key="2">
    <source>
        <dbReference type="EMBL" id="GFG69696.1"/>
    </source>
</evidence>
<name>A0A7I9XJT3_9MYCO</name>
<proteinExistence type="predicted"/>
<evidence type="ECO:0000259" key="1">
    <source>
        <dbReference type="Pfam" id="PF20815"/>
    </source>
</evidence>
<evidence type="ECO:0000313" key="3">
    <source>
        <dbReference type="Proteomes" id="UP000465263"/>
    </source>
</evidence>
<gene>
    <name evidence="2" type="ORF">MSEN_14160</name>
</gene>
<keyword evidence="3" id="KW-1185">Reference proteome</keyword>
<dbReference type="Proteomes" id="UP000465263">
    <property type="component" value="Unassembled WGS sequence"/>
</dbReference>
<dbReference type="EMBL" id="BLKV01000001">
    <property type="protein sequence ID" value="GFG69696.1"/>
    <property type="molecule type" value="Genomic_DNA"/>
</dbReference>
<protein>
    <recommendedName>
        <fullName evidence="1">GIY-YIG catalytic domain-containing protein</fullName>
    </recommendedName>
</protein>
<dbReference type="Pfam" id="PF20815">
    <property type="entry name" value="GIY_YIG_2"/>
    <property type="match status" value="1"/>
</dbReference>
<comment type="caution">
    <text evidence="2">The sequence shown here is derived from an EMBL/GenBank/DDBJ whole genome shotgun (WGS) entry which is preliminary data.</text>
</comment>
<organism evidence="2 3">
    <name type="scientific">Mycolicibacter senuensis</name>
    <dbReference type="NCBI Taxonomy" id="386913"/>
    <lineage>
        <taxon>Bacteria</taxon>
        <taxon>Bacillati</taxon>
        <taxon>Actinomycetota</taxon>
        <taxon>Actinomycetes</taxon>
        <taxon>Mycobacteriales</taxon>
        <taxon>Mycobacteriaceae</taxon>
        <taxon>Mycolicibacter</taxon>
    </lineage>
</organism>